<protein>
    <submittedName>
        <fullName evidence="2">Uncharacterized protein</fullName>
    </submittedName>
</protein>
<name>A0A7R9GYF9_TIMPO</name>
<evidence type="ECO:0000256" key="1">
    <source>
        <dbReference type="SAM" id="MobiDB-lite"/>
    </source>
</evidence>
<dbReference type="EMBL" id="OD000787">
    <property type="protein sequence ID" value="CAD7399326.1"/>
    <property type="molecule type" value="Genomic_DNA"/>
</dbReference>
<organism evidence="2">
    <name type="scientific">Timema poppense</name>
    <name type="common">Walking stick</name>
    <dbReference type="NCBI Taxonomy" id="170557"/>
    <lineage>
        <taxon>Eukaryota</taxon>
        <taxon>Metazoa</taxon>
        <taxon>Ecdysozoa</taxon>
        <taxon>Arthropoda</taxon>
        <taxon>Hexapoda</taxon>
        <taxon>Insecta</taxon>
        <taxon>Pterygota</taxon>
        <taxon>Neoptera</taxon>
        <taxon>Polyneoptera</taxon>
        <taxon>Phasmatodea</taxon>
        <taxon>Timematodea</taxon>
        <taxon>Timematoidea</taxon>
        <taxon>Timematidae</taxon>
        <taxon>Timema</taxon>
    </lineage>
</organism>
<sequence>MRGSQVSEECSGQKSEKTPVSENAKEQRRFVTGLSPPSMPGHTGYITAASLPPRRPKQPPPTAEQE</sequence>
<dbReference type="AlphaFoldDB" id="A0A7R9GYF9"/>
<feature type="region of interest" description="Disordered" evidence="1">
    <location>
        <begin position="1"/>
        <end position="66"/>
    </location>
</feature>
<evidence type="ECO:0000313" key="2">
    <source>
        <dbReference type="EMBL" id="CAD7399326.1"/>
    </source>
</evidence>
<proteinExistence type="predicted"/>
<accession>A0A7R9GYF9</accession>
<reference evidence="2" key="1">
    <citation type="submission" date="2020-11" db="EMBL/GenBank/DDBJ databases">
        <authorList>
            <person name="Tran Van P."/>
        </authorList>
    </citation>
    <scope>NUCLEOTIDE SEQUENCE</scope>
</reference>
<gene>
    <name evidence="2" type="ORF">TPSB3V08_LOCUS2091</name>
</gene>
<feature type="compositionally biased region" description="Basic and acidic residues" evidence="1">
    <location>
        <begin position="14"/>
        <end position="29"/>
    </location>
</feature>
<feature type="compositionally biased region" description="Polar residues" evidence="1">
    <location>
        <begin position="1"/>
        <end position="13"/>
    </location>
</feature>